<proteinExistence type="predicted"/>
<evidence type="ECO:0000313" key="1">
    <source>
        <dbReference type="EMBL" id="KAJ8390719.1"/>
    </source>
</evidence>
<protein>
    <submittedName>
        <fullName evidence="1">Uncharacterized protein</fullName>
    </submittedName>
</protein>
<evidence type="ECO:0000313" key="2">
    <source>
        <dbReference type="Proteomes" id="UP001221898"/>
    </source>
</evidence>
<name>A0AAD7WCD1_9TELE</name>
<comment type="caution">
    <text evidence="1">The sequence shown here is derived from an EMBL/GenBank/DDBJ whole genome shotgun (WGS) entry which is preliminary data.</text>
</comment>
<gene>
    <name evidence="1" type="ORF">AAFF_G00100990</name>
</gene>
<organism evidence="1 2">
    <name type="scientific">Aldrovandia affinis</name>
    <dbReference type="NCBI Taxonomy" id="143900"/>
    <lineage>
        <taxon>Eukaryota</taxon>
        <taxon>Metazoa</taxon>
        <taxon>Chordata</taxon>
        <taxon>Craniata</taxon>
        <taxon>Vertebrata</taxon>
        <taxon>Euteleostomi</taxon>
        <taxon>Actinopterygii</taxon>
        <taxon>Neopterygii</taxon>
        <taxon>Teleostei</taxon>
        <taxon>Notacanthiformes</taxon>
        <taxon>Halosauridae</taxon>
        <taxon>Aldrovandia</taxon>
    </lineage>
</organism>
<keyword evidence="2" id="KW-1185">Reference proteome</keyword>
<accession>A0AAD7WCD1</accession>
<dbReference type="AlphaFoldDB" id="A0AAD7WCD1"/>
<dbReference type="Proteomes" id="UP001221898">
    <property type="component" value="Unassembled WGS sequence"/>
</dbReference>
<reference evidence="1" key="1">
    <citation type="journal article" date="2023" name="Science">
        <title>Genome structures resolve the early diversification of teleost fishes.</title>
        <authorList>
            <person name="Parey E."/>
            <person name="Louis A."/>
            <person name="Montfort J."/>
            <person name="Bouchez O."/>
            <person name="Roques C."/>
            <person name="Iampietro C."/>
            <person name="Lluch J."/>
            <person name="Castinel A."/>
            <person name="Donnadieu C."/>
            <person name="Desvignes T."/>
            <person name="Floi Bucao C."/>
            <person name="Jouanno E."/>
            <person name="Wen M."/>
            <person name="Mejri S."/>
            <person name="Dirks R."/>
            <person name="Jansen H."/>
            <person name="Henkel C."/>
            <person name="Chen W.J."/>
            <person name="Zahm M."/>
            <person name="Cabau C."/>
            <person name="Klopp C."/>
            <person name="Thompson A.W."/>
            <person name="Robinson-Rechavi M."/>
            <person name="Braasch I."/>
            <person name="Lecointre G."/>
            <person name="Bobe J."/>
            <person name="Postlethwait J.H."/>
            <person name="Berthelot C."/>
            <person name="Roest Crollius H."/>
            <person name="Guiguen Y."/>
        </authorList>
    </citation>
    <scope>NUCLEOTIDE SEQUENCE</scope>
    <source>
        <strain evidence="1">NC1722</strain>
    </source>
</reference>
<dbReference type="EMBL" id="JAINUG010000166">
    <property type="protein sequence ID" value="KAJ8390719.1"/>
    <property type="molecule type" value="Genomic_DNA"/>
</dbReference>
<sequence>MSVNLVERRDSDHGLVGSLRLQMGPTAVNHGDGRVTPPEAPWRGQDQSTVAACHPPPVTERGAPSLDLERLNPYREKVMWVHYCIPALPTSLPLLLSCKDLSGCVTCAQKRTAICFNGGWILTELVYTCRCSGWLMQVCTYTVSVSLFKFGSACPFHSVLF</sequence>